<proteinExistence type="predicted"/>
<keyword evidence="3" id="KW-1185">Reference proteome</keyword>
<name>A0A9P6XP35_9FUNG</name>
<dbReference type="Proteomes" id="UP000740926">
    <property type="component" value="Unassembled WGS sequence"/>
</dbReference>
<organism evidence="2 3">
    <name type="scientific">Rhizopus delemar</name>
    <dbReference type="NCBI Taxonomy" id="936053"/>
    <lineage>
        <taxon>Eukaryota</taxon>
        <taxon>Fungi</taxon>
        <taxon>Fungi incertae sedis</taxon>
        <taxon>Mucoromycota</taxon>
        <taxon>Mucoromycotina</taxon>
        <taxon>Mucoromycetes</taxon>
        <taxon>Mucorales</taxon>
        <taxon>Mucorineae</taxon>
        <taxon>Rhizopodaceae</taxon>
        <taxon>Rhizopus</taxon>
    </lineage>
</organism>
<gene>
    <name evidence="2" type="ORF">G6F50_017776</name>
</gene>
<reference evidence="2 3" key="1">
    <citation type="journal article" date="2020" name="Microb. Genom.">
        <title>Genetic diversity of clinical and environmental Mucorales isolates obtained from an investigation of mucormycosis cases among solid organ transplant recipients.</title>
        <authorList>
            <person name="Nguyen M.H."/>
            <person name="Kaul D."/>
            <person name="Muto C."/>
            <person name="Cheng S.J."/>
            <person name="Richter R.A."/>
            <person name="Bruno V.M."/>
            <person name="Liu G."/>
            <person name="Beyhan S."/>
            <person name="Sundermann A.J."/>
            <person name="Mounaud S."/>
            <person name="Pasculle A.W."/>
            <person name="Nierman W.C."/>
            <person name="Driscoll E."/>
            <person name="Cumbie R."/>
            <person name="Clancy C.J."/>
            <person name="Dupont C.L."/>
        </authorList>
    </citation>
    <scope>NUCLEOTIDE SEQUENCE [LARGE SCALE GENOMIC DNA]</scope>
    <source>
        <strain evidence="2 3">GL24</strain>
    </source>
</reference>
<sequence>MRAARWPGTGAGASGHARGRRAGCGGRHHGQQSVRVRHEGGDDCARPDPGRRDRRGGGRRHGVHEQRAVSAEEGAGGLSLRP</sequence>
<evidence type="ECO:0000256" key="1">
    <source>
        <dbReference type="SAM" id="MobiDB-lite"/>
    </source>
</evidence>
<feature type="compositionally biased region" description="Basic residues" evidence="1">
    <location>
        <begin position="52"/>
        <end position="62"/>
    </location>
</feature>
<feature type="compositionally biased region" description="Basic residues" evidence="1">
    <location>
        <begin position="17"/>
        <end position="30"/>
    </location>
</feature>
<accession>A0A9P6XP35</accession>
<protein>
    <submittedName>
        <fullName evidence="2">Uncharacterized protein</fullName>
    </submittedName>
</protein>
<feature type="region of interest" description="Disordered" evidence="1">
    <location>
        <begin position="1"/>
        <end position="82"/>
    </location>
</feature>
<dbReference type="EMBL" id="JAANIU010014106">
    <property type="protein sequence ID" value="KAG1529765.1"/>
    <property type="molecule type" value="Genomic_DNA"/>
</dbReference>
<evidence type="ECO:0000313" key="2">
    <source>
        <dbReference type="EMBL" id="KAG1529765.1"/>
    </source>
</evidence>
<comment type="caution">
    <text evidence="2">The sequence shown here is derived from an EMBL/GenBank/DDBJ whole genome shotgun (WGS) entry which is preliminary data.</text>
</comment>
<feature type="compositionally biased region" description="Basic and acidic residues" evidence="1">
    <location>
        <begin position="36"/>
        <end position="51"/>
    </location>
</feature>
<evidence type="ECO:0000313" key="3">
    <source>
        <dbReference type="Proteomes" id="UP000740926"/>
    </source>
</evidence>
<dbReference type="AlphaFoldDB" id="A0A9P6XP35"/>